<dbReference type="EMBL" id="MCFJ01000006">
    <property type="protein sequence ID" value="ORY65223.1"/>
    <property type="molecule type" value="Genomic_DNA"/>
</dbReference>
<keyword evidence="2" id="KW-1185">Reference proteome</keyword>
<dbReference type="InParanoid" id="A0A1Y2E0Z3"/>
<evidence type="ECO:0000313" key="1">
    <source>
        <dbReference type="EMBL" id="ORY65223.1"/>
    </source>
</evidence>
<name>A0A1Y2E0Z3_9PEZI</name>
<comment type="caution">
    <text evidence="1">The sequence shown here is derived from an EMBL/GenBank/DDBJ whole genome shotgun (WGS) entry which is preliminary data.</text>
</comment>
<gene>
    <name evidence="1" type="ORF">BCR38DRAFT_193279</name>
</gene>
<accession>A0A1Y2E0Z3</accession>
<sequence>MTATDGLLQDEDAVSIGGSRMPLIMMVSKCLQCANSQIPDSVDDRSTPTVHVTNLQGTWGLGINKNVLAVQQPRHSTNTPGANSKSLTRHQVVAFIKDSSRSSTQHTAWKSRRKKPSWTPSQHVTAVNFTSMHLPIELMTLVGVSAVKGEGHINLHILGNQ</sequence>
<reference evidence="1 2" key="1">
    <citation type="submission" date="2016-07" db="EMBL/GenBank/DDBJ databases">
        <title>Pervasive Adenine N6-methylation of Active Genes in Fungi.</title>
        <authorList>
            <consortium name="DOE Joint Genome Institute"/>
            <person name="Mondo S.J."/>
            <person name="Dannebaum R.O."/>
            <person name="Kuo R.C."/>
            <person name="Labutti K."/>
            <person name="Haridas S."/>
            <person name="Kuo A."/>
            <person name="Salamov A."/>
            <person name="Ahrendt S.R."/>
            <person name="Lipzen A."/>
            <person name="Sullivan W."/>
            <person name="Andreopoulos W.B."/>
            <person name="Clum A."/>
            <person name="Lindquist E."/>
            <person name="Daum C."/>
            <person name="Ramamoorthy G.K."/>
            <person name="Gryganskyi A."/>
            <person name="Culley D."/>
            <person name="Magnuson J.K."/>
            <person name="James T.Y."/>
            <person name="O'Malley M.A."/>
            <person name="Stajich J.E."/>
            <person name="Spatafora J.W."/>
            <person name="Visel A."/>
            <person name="Grigoriev I.V."/>
        </authorList>
    </citation>
    <scope>NUCLEOTIDE SEQUENCE [LARGE SCALE GENOMIC DNA]</scope>
    <source>
        <strain evidence="1 2">CBS 129021</strain>
    </source>
</reference>
<protein>
    <submittedName>
        <fullName evidence="1">Uncharacterized protein</fullName>
    </submittedName>
</protein>
<dbReference type="RefSeq" id="XP_040716375.1">
    <property type="nucleotide sequence ID" value="XM_040854028.1"/>
</dbReference>
<dbReference type="GeneID" id="63770240"/>
<proteinExistence type="predicted"/>
<dbReference type="Proteomes" id="UP000193689">
    <property type="component" value="Unassembled WGS sequence"/>
</dbReference>
<organism evidence="1 2">
    <name type="scientific">Pseudomassariella vexata</name>
    <dbReference type="NCBI Taxonomy" id="1141098"/>
    <lineage>
        <taxon>Eukaryota</taxon>
        <taxon>Fungi</taxon>
        <taxon>Dikarya</taxon>
        <taxon>Ascomycota</taxon>
        <taxon>Pezizomycotina</taxon>
        <taxon>Sordariomycetes</taxon>
        <taxon>Xylariomycetidae</taxon>
        <taxon>Amphisphaeriales</taxon>
        <taxon>Pseudomassariaceae</taxon>
        <taxon>Pseudomassariella</taxon>
    </lineage>
</organism>
<evidence type="ECO:0000313" key="2">
    <source>
        <dbReference type="Proteomes" id="UP000193689"/>
    </source>
</evidence>
<dbReference type="AlphaFoldDB" id="A0A1Y2E0Z3"/>